<dbReference type="Pfam" id="PF02602">
    <property type="entry name" value="HEM4"/>
    <property type="match status" value="1"/>
</dbReference>
<evidence type="ECO:0000259" key="7">
    <source>
        <dbReference type="Pfam" id="PF00590"/>
    </source>
</evidence>
<evidence type="ECO:0000313" key="10">
    <source>
        <dbReference type="Proteomes" id="UP000430508"/>
    </source>
</evidence>
<dbReference type="InterPro" id="IPR014776">
    <property type="entry name" value="4pyrrole_Mease_sub2"/>
</dbReference>
<keyword evidence="5" id="KW-0627">Porphyrin biosynthesis</keyword>
<name>A0A857DLD4_9FIRM</name>
<dbReference type="InterPro" id="IPR003754">
    <property type="entry name" value="4pyrrol_synth_uPrphyn_synth"/>
</dbReference>
<keyword evidence="2 6" id="KW-0489">Methyltransferase</keyword>
<dbReference type="NCBIfam" id="NF004790">
    <property type="entry name" value="PRK06136.1"/>
    <property type="match status" value="1"/>
</dbReference>
<dbReference type="InterPro" id="IPR000878">
    <property type="entry name" value="4pyrrol_Mease"/>
</dbReference>
<dbReference type="EC" id="2.1.1.107" evidence="1"/>
<dbReference type="InterPro" id="IPR036108">
    <property type="entry name" value="4pyrrol_syn_uPrphyn_synt_sf"/>
</dbReference>
<dbReference type="CDD" id="cd06578">
    <property type="entry name" value="HemD"/>
    <property type="match status" value="1"/>
</dbReference>
<reference evidence="9 10" key="1">
    <citation type="submission" date="2019-12" db="EMBL/GenBank/DDBJ databases">
        <title>Sequence classification of anaerobic respiratory reductive dehalogenases: First we see many, then we see few.</title>
        <authorList>
            <person name="Molenda O."/>
            <person name="Puentes Jacome L.A."/>
            <person name="Cao X."/>
            <person name="Nesbo C.L."/>
            <person name="Tang S."/>
            <person name="Morson N."/>
            <person name="Patron J."/>
            <person name="Lomheim L."/>
            <person name="Wishart D.S."/>
            <person name="Edwards E.A."/>
        </authorList>
    </citation>
    <scope>NUCLEOTIDE SEQUENCE [LARGE SCALE GENOMIC DNA]</scope>
    <source>
        <strain evidence="9 10">12DCA</strain>
    </source>
</reference>
<comment type="similarity">
    <text evidence="6">Belongs to the precorrin methyltransferase family.</text>
</comment>
<keyword evidence="4" id="KW-0949">S-adenosyl-L-methionine</keyword>
<dbReference type="Gene3D" id="3.30.950.10">
    <property type="entry name" value="Methyltransferase, Cobalt-precorrin-4 Transmethylase, Domain 2"/>
    <property type="match status" value="1"/>
</dbReference>
<dbReference type="GO" id="GO:0019354">
    <property type="term" value="P:siroheme biosynthetic process"/>
    <property type="evidence" value="ECO:0007669"/>
    <property type="project" value="InterPro"/>
</dbReference>
<organism evidence="9 10">
    <name type="scientific">Dehalobacter restrictus</name>
    <dbReference type="NCBI Taxonomy" id="55583"/>
    <lineage>
        <taxon>Bacteria</taxon>
        <taxon>Bacillati</taxon>
        <taxon>Bacillota</taxon>
        <taxon>Clostridia</taxon>
        <taxon>Eubacteriales</taxon>
        <taxon>Desulfitobacteriaceae</taxon>
        <taxon>Dehalobacter</taxon>
    </lineage>
</organism>
<dbReference type="GO" id="GO:0032259">
    <property type="term" value="P:methylation"/>
    <property type="evidence" value="ECO:0007669"/>
    <property type="project" value="UniProtKB-KW"/>
</dbReference>
<dbReference type="RefSeq" id="WP_019225037.1">
    <property type="nucleotide sequence ID" value="NZ_CP046996.1"/>
</dbReference>
<evidence type="ECO:0000256" key="3">
    <source>
        <dbReference type="ARBA" id="ARBA00022679"/>
    </source>
</evidence>
<feature type="domain" description="Tetrapyrrole biosynthesis uroporphyrinogen III synthase" evidence="8">
    <location>
        <begin position="270"/>
        <end position="495"/>
    </location>
</feature>
<dbReference type="AlphaFoldDB" id="A0A857DLD4"/>
<dbReference type="SUPFAM" id="SSF69618">
    <property type="entry name" value="HemD-like"/>
    <property type="match status" value="1"/>
</dbReference>
<dbReference type="PANTHER" id="PTHR45790:SF3">
    <property type="entry name" value="S-ADENOSYL-L-METHIONINE-DEPENDENT UROPORPHYRINOGEN III METHYLTRANSFERASE, CHLOROPLASTIC"/>
    <property type="match status" value="1"/>
</dbReference>
<dbReference type="InterPro" id="IPR003043">
    <property type="entry name" value="Uropor_MeTrfase_CS"/>
</dbReference>
<evidence type="ECO:0000259" key="8">
    <source>
        <dbReference type="Pfam" id="PF02602"/>
    </source>
</evidence>
<sequence length="500" mass="54341">MEQKRTGKVWLVGAGPSDAGLLTVKGLRVLQNAEVVIYDKLVGIEILNLIPKDAKKIDVGKLPTYHRIPQDEINRILLEEALEGRTVVRLKGGDPFMFGRGGEELELLHEHQVPFEVVPGVTSAIAVPAYAGIPVTHRDFCSSLHIITGHTKEGETPNIDFQAAVNMKGTLVFLMGVSAIESISEGLLDAGMASDMPAAVIERGTTARQRKLLTTVGNLPGDAAKAEIRNPSVIVIGQVCSLSENFEWAGERPLAGKRVVVTRPEKLNSVLSQKVRDLGGEALEFPCIQTRPISDNKAFNAALERIKEYNWLVFSSAAGVEVLFDRMLETGRDIRDLYGIKIAVIGAGTAKVFTQRGIRIEYMPESYNVASLASGLVNVLAPGEKVLVLRAREGSEDLNRIFDQAAICYEDIPVYDTFYESDSNIFAKEAILSYDFDYAAFTSASTVGGFVNALPQLNFEKVTAVCIGEETAKAARSHGMKCVVAEKATLDSMIEAIAQE</sequence>
<evidence type="ECO:0000256" key="2">
    <source>
        <dbReference type="ARBA" id="ARBA00022603"/>
    </source>
</evidence>
<dbReference type="SUPFAM" id="SSF53790">
    <property type="entry name" value="Tetrapyrrole methylase"/>
    <property type="match status" value="1"/>
</dbReference>
<proteinExistence type="inferred from homology"/>
<dbReference type="InterPro" id="IPR050161">
    <property type="entry name" value="Siro_Cobalamin_biosynth"/>
</dbReference>
<dbReference type="InterPro" id="IPR035996">
    <property type="entry name" value="4pyrrol_Methylase_sf"/>
</dbReference>
<dbReference type="NCBIfam" id="TIGR01469">
    <property type="entry name" value="cobA_cysG_Cterm"/>
    <property type="match status" value="1"/>
</dbReference>
<dbReference type="PROSITE" id="PS00840">
    <property type="entry name" value="SUMT_2"/>
    <property type="match status" value="1"/>
</dbReference>
<dbReference type="InterPro" id="IPR006366">
    <property type="entry name" value="CobA/CysG_C"/>
</dbReference>
<dbReference type="Gene3D" id="3.40.50.10090">
    <property type="match status" value="2"/>
</dbReference>
<keyword evidence="3 6" id="KW-0808">Transferase</keyword>
<dbReference type="CDD" id="cd11642">
    <property type="entry name" value="SUMT"/>
    <property type="match status" value="1"/>
</dbReference>
<evidence type="ECO:0000256" key="5">
    <source>
        <dbReference type="ARBA" id="ARBA00023244"/>
    </source>
</evidence>
<evidence type="ECO:0000256" key="4">
    <source>
        <dbReference type="ARBA" id="ARBA00022691"/>
    </source>
</evidence>
<accession>A0A857DLD4</accession>
<dbReference type="Pfam" id="PF00590">
    <property type="entry name" value="TP_methylase"/>
    <property type="match status" value="1"/>
</dbReference>
<dbReference type="InterPro" id="IPR014777">
    <property type="entry name" value="4pyrrole_Mease_sub1"/>
</dbReference>
<dbReference type="Gene3D" id="3.40.1010.10">
    <property type="entry name" value="Cobalt-precorrin-4 Transmethylase, Domain 1"/>
    <property type="match status" value="1"/>
</dbReference>
<dbReference type="GO" id="GO:0004851">
    <property type="term" value="F:uroporphyrin-III C-methyltransferase activity"/>
    <property type="evidence" value="ECO:0007669"/>
    <property type="project" value="UniProtKB-EC"/>
</dbReference>
<evidence type="ECO:0000256" key="1">
    <source>
        <dbReference type="ARBA" id="ARBA00012162"/>
    </source>
</evidence>
<evidence type="ECO:0000313" key="9">
    <source>
        <dbReference type="EMBL" id="QHA01777.1"/>
    </source>
</evidence>
<gene>
    <name evidence="9" type="primary">cobA</name>
    <name evidence="9" type="ORF">GQ588_14585</name>
</gene>
<dbReference type="FunFam" id="3.30.950.10:FF:000001">
    <property type="entry name" value="Siroheme synthase"/>
    <property type="match status" value="1"/>
</dbReference>
<evidence type="ECO:0000256" key="6">
    <source>
        <dbReference type="RuleBase" id="RU003960"/>
    </source>
</evidence>
<dbReference type="PANTHER" id="PTHR45790">
    <property type="entry name" value="SIROHEME SYNTHASE-RELATED"/>
    <property type="match status" value="1"/>
</dbReference>
<dbReference type="GO" id="GO:0004852">
    <property type="term" value="F:uroporphyrinogen-III synthase activity"/>
    <property type="evidence" value="ECO:0007669"/>
    <property type="project" value="InterPro"/>
</dbReference>
<dbReference type="FunFam" id="3.40.1010.10:FF:000001">
    <property type="entry name" value="Siroheme synthase"/>
    <property type="match status" value="1"/>
</dbReference>
<dbReference type="EMBL" id="CP046996">
    <property type="protein sequence ID" value="QHA01777.1"/>
    <property type="molecule type" value="Genomic_DNA"/>
</dbReference>
<dbReference type="Proteomes" id="UP000430508">
    <property type="component" value="Chromosome"/>
</dbReference>
<feature type="domain" description="Tetrapyrrole methylase" evidence="7">
    <location>
        <begin position="8"/>
        <end position="219"/>
    </location>
</feature>
<protein>
    <recommendedName>
        <fullName evidence="1">uroporphyrinogen-III C-methyltransferase</fullName>
        <ecNumber evidence="1">2.1.1.107</ecNumber>
    </recommendedName>
</protein>